<evidence type="ECO:0000256" key="1">
    <source>
        <dbReference type="SAM" id="MobiDB-lite"/>
    </source>
</evidence>
<accession>A0A3M6UK26</accession>
<reference evidence="2 3" key="1">
    <citation type="journal article" date="2018" name="Sci. Rep.">
        <title>Comparative analysis of the Pocillopora damicornis genome highlights role of immune system in coral evolution.</title>
        <authorList>
            <person name="Cunning R."/>
            <person name="Bay R.A."/>
            <person name="Gillette P."/>
            <person name="Baker A.C."/>
            <person name="Traylor-Knowles N."/>
        </authorList>
    </citation>
    <scope>NUCLEOTIDE SEQUENCE [LARGE SCALE GENOMIC DNA]</scope>
    <source>
        <strain evidence="2">RSMAS</strain>
        <tissue evidence="2">Whole animal</tissue>
    </source>
</reference>
<evidence type="ECO:0000313" key="3">
    <source>
        <dbReference type="Proteomes" id="UP000275408"/>
    </source>
</evidence>
<comment type="caution">
    <text evidence="2">The sequence shown here is derived from an EMBL/GenBank/DDBJ whole genome shotgun (WGS) entry which is preliminary data.</text>
</comment>
<keyword evidence="3" id="KW-1185">Reference proteome</keyword>
<name>A0A3M6UK26_POCDA</name>
<gene>
    <name evidence="2" type="ORF">pdam_00023745</name>
</gene>
<dbReference type="EMBL" id="RCHS01001372">
    <property type="protein sequence ID" value="RMX53919.1"/>
    <property type="molecule type" value="Genomic_DNA"/>
</dbReference>
<proteinExistence type="predicted"/>
<feature type="compositionally biased region" description="Polar residues" evidence="1">
    <location>
        <begin position="150"/>
        <end position="160"/>
    </location>
</feature>
<sequence>MAEQGSLPEFLYQRHVEVGDKDKRATQELHFAFDFKRAKGRRATTSNRCISNPASKFLGYLWGQKLGNSESKFGQKFEQSLVGVENLTQQGGEELIFPNNHRCCDTWKAYCNQRCGCCLFVCGRIECSSSVSGCGSFDNDGTVFRGTYGESGSHSSSNLRGNREEAEVGVSEDDTMEGKVRDAIVCAIFEALDLSHETKRSLKNFEELLTMARLMF</sequence>
<evidence type="ECO:0000313" key="2">
    <source>
        <dbReference type="EMBL" id="RMX53919.1"/>
    </source>
</evidence>
<dbReference type="Proteomes" id="UP000275408">
    <property type="component" value="Unassembled WGS sequence"/>
</dbReference>
<protein>
    <submittedName>
        <fullName evidence="2">Uncharacterized protein</fullName>
    </submittedName>
</protein>
<feature type="region of interest" description="Disordered" evidence="1">
    <location>
        <begin position="150"/>
        <end position="173"/>
    </location>
</feature>
<organism evidence="2 3">
    <name type="scientific">Pocillopora damicornis</name>
    <name type="common">Cauliflower coral</name>
    <name type="synonym">Millepora damicornis</name>
    <dbReference type="NCBI Taxonomy" id="46731"/>
    <lineage>
        <taxon>Eukaryota</taxon>
        <taxon>Metazoa</taxon>
        <taxon>Cnidaria</taxon>
        <taxon>Anthozoa</taxon>
        <taxon>Hexacorallia</taxon>
        <taxon>Scleractinia</taxon>
        <taxon>Astrocoeniina</taxon>
        <taxon>Pocilloporidae</taxon>
        <taxon>Pocillopora</taxon>
    </lineage>
</organism>
<dbReference type="AlphaFoldDB" id="A0A3M6UK26"/>